<comment type="caution">
    <text evidence="1">The sequence shown here is derived from an EMBL/GenBank/DDBJ whole genome shotgun (WGS) entry which is preliminary data.</text>
</comment>
<evidence type="ECO:0000313" key="1">
    <source>
        <dbReference type="EMBL" id="KAG8005532.1"/>
    </source>
</evidence>
<accession>A0ACB7EUH7</accession>
<protein>
    <submittedName>
        <fullName evidence="1">Uncharacterized protein</fullName>
    </submittedName>
</protein>
<dbReference type="Proteomes" id="UP000805704">
    <property type="component" value="Chromosome 22"/>
</dbReference>
<keyword evidence="2" id="KW-1185">Reference proteome</keyword>
<reference evidence="1" key="1">
    <citation type="submission" date="2020-04" db="EMBL/GenBank/DDBJ databases">
        <title>A chromosome-scale assembly and high-density genetic map of the yellow drum (Nibea albiflora) genome.</title>
        <authorList>
            <person name="Xu D."/>
            <person name="Zhang W."/>
            <person name="Chen R."/>
            <person name="Tan P."/>
            <person name="Wang L."/>
            <person name="Song H."/>
            <person name="Tian L."/>
            <person name="Zhu Q."/>
            <person name="Wang B."/>
        </authorList>
    </citation>
    <scope>NUCLEOTIDE SEQUENCE</scope>
    <source>
        <strain evidence="1">ZJHYS-2018</strain>
    </source>
</reference>
<dbReference type="EMBL" id="CM024810">
    <property type="protein sequence ID" value="KAG8005532.1"/>
    <property type="molecule type" value="Genomic_DNA"/>
</dbReference>
<gene>
    <name evidence="1" type="ORF">GBF38_001400</name>
</gene>
<evidence type="ECO:0000313" key="2">
    <source>
        <dbReference type="Proteomes" id="UP000805704"/>
    </source>
</evidence>
<sequence>MCEIIGGRPLGFRASHSCVTSAASQPSTTGRDAPRPGDLRARCVVTSAVSATLTSRLSHIAPKYRAASPNLHGLFDLHHGCCGFSSFCFHHERRGCCR</sequence>
<proteinExistence type="predicted"/>
<name>A0ACB7EUH7_NIBAL</name>
<organism evidence="1 2">
    <name type="scientific">Nibea albiflora</name>
    <name type="common">Yellow drum</name>
    <name type="synonym">Corvina albiflora</name>
    <dbReference type="NCBI Taxonomy" id="240163"/>
    <lineage>
        <taxon>Eukaryota</taxon>
        <taxon>Metazoa</taxon>
        <taxon>Chordata</taxon>
        <taxon>Craniata</taxon>
        <taxon>Vertebrata</taxon>
        <taxon>Euteleostomi</taxon>
        <taxon>Actinopterygii</taxon>
        <taxon>Neopterygii</taxon>
        <taxon>Teleostei</taxon>
        <taxon>Neoteleostei</taxon>
        <taxon>Acanthomorphata</taxon>
        <taxon>Eupercaria</taxon>
        <taxon>Sciaenidae</taxon>
        <taxon>Nibea</taxon>
    </lineage>
</organism>